<gene>
    <name evidence="2" type="ORF">ABV298_27015</name>
</gene>
<dbReference type="RefSeq" id="WP_353719250.1">
    <property type="nucleotide sequence ID" value="NZ_CP159289.1"/>
</dbReference>
<feature type="transmembrane region" description="Helical" evidence="1">
    <location>
        <begin position="62"/>
        <end position="80"/>
    </location>
</feature>
<accession>A0AAU8FI66</accession>
<evidence type="ECO:0000256" key="1">
    <source>
        <dbReference type="SAM" id="Phobius"/>
    </source>
</evidence>
<keyword evidence="1" id="KW-1133">Transmembrane helix</keyword>
<name>A0AAU8FI66_9BACT</name>
<proteinExistence type="predicted"/>
<feature type="transmembrane region" description="Helical" evidence="1">
    <location>
        <begin position="92"/>
        <end position="114"/>
    </location>
</feature>
<feature type="transmembrane region" description="Helical" evidence="1">
    <location>
        <begin position="134"/>
        <end position="158"/>
    </location>
</feature>
<dbReference type="AlphaFoldDB" id="A0AAU8FI66"/>
<evidence type="ECO:0008006" key="3">
    <source>
        <dbReference type="Google" id="ProtNLM"/>
    </source>
</evidence>
<feature type="transmembrane region" description="Helical" evidence="1">
    <location>
        <begin position="25"/>
        <end position="42"/>
    </location>
</feature>
<sequence>MLHFFNLQPQNYDAMRKSIINTRPYLVLLLTCPVIALIAWLRRDYSADLQLYDTWIAMKIPFLAGVLIASILLSGLAYWLTKRRAGFPQLAAMHVLGTIGIALYLVSATGMPPQAAEYIPTPMSVNRYQAWQDLTLRFAIGLVTFTAIQMILIANLVVKWVKG</sequence>
<evidence type="ECO:0000313" key="2">
    <source>
        <dbReference type="EMBL" id="XCH23926.1"/>
    </source>
</evidence>
<keyword evidence="1" id="KW-0812">Transmembrane</keyword>
<organism evidence="2">
    <name type="scientific">Dyadobacter sp. 676</name>
    <dbReference type="NCBI Taxonomy" id="3088362"/>
    <lineage>
        <taxon>Bacteria</taxon>
        <taxon>Pseudomonadati</taxon>
        <taxon>Bacteroidota</taxon>
        <taxon>Cytophagia</taxon>
        <taxon>Cytophagales</taxon>
        <taxon>Spirosomataceae</taxon>
        <taxon>Dyadobacter</taxon>
    </lineage>
</organism>
<reference evidence="2" key="1">
    <citation type="submission" date="2024-06" db="EMBL/GenBank/DDBJ databases">
        <title>Sequencing and assembly of the genome of Dyadobacter sp. strain 676, a symbiont of Cyamopsis tetragonoloba.</title>
        <authorList>
            <person name="Guro P."/>
            <person name="Sazanova A."/>
            <person name="Kuznetsova I."/>
            <person name="Belimov A."/>
            <person name="Safronova V."/>
        </authorList>
    </citation>
    <scope>NUCLEOTIDE SEQUENCE</scope>
    <source>
        <strain evidence="2">676</strain>
    </source>
</reference>
<keyword evidence="1" id="KW-0472">Membrane</keyword>
<dbReference type="EMBL" id="CP159289">
    <property type="protein sequence ID" value="XCH23926.1"/>
    <property type="molecule type" value="Genomic_DNA"/>
</dbReference>
<protein>
    <recommendedName>
        <fullName evidence="3">DUF4149 domain-containing protein</fullName>
    </recommendedName>
</protein>